<keyword evidence="2" id="KW-1185">Reference proteome</keyword>
<dbReference type="InterPro" id="IPR015045">
    <property type="entry name" value="MPT-1-like_LmxM"/>
</dbReference>
<protein>
    <recommendedName>
        <fullName evidence="3">DUF1861 family protein</fullName>
    </recommendedName>
</protein>
<dbReference type="EMBL" id="LCZJ02000054">
    <property type="protein sequence ID" value="KTD83546.1"/>
    <property type="molecule type" value="Genomic_DNA"/>
</dbReference>
<accession>A0A0W1AQD9</accession>
<proteinExistence type="predicted"/>
<dbReference type="OrthoDB" id="7544904at2"/>
<name>A0A0W1AQD9_9BACL</name>
<sequence length="314" mass="34727">MKLYKNAVKTCEQLLTEYAMKDVSVTNTQKIKFTGVEHKDVYNITAPFQDEGEWVIAGRVESRDSEHSNVVFFVERDGQWVPREGAPIFELQDPFFTKINGELIVGGVQIYPHPVKADALMWRTVFYRGKNIASLALFFKGPDGMKDLRLVDLKDSIGVLTRPQGDKGGRGKIGFTRIASLEALSIPLIEETPLLEGQFVDEEWGGANEAHLLKNGLLGVLGHIASFDDAGDRHYYPMVFAIDPATGEYSDIQLIAVRNQFLPGATKRPDLADVVFSGGLVRHQDGTAHIYAGISDAEAQCAVIPDPFAQFEVL</sequence>
<dbReference type="SUPFAM" id="SSF75005">
    <property type="entry name" value="Arabinanase/levansucrase/invertase"/>
    <property type="match status" value="1"/>
</dbReference>
<evidence type="ECO:0000313" key="2">
    <source>
        <dbReference type="Proteomes" id="UP000054709"/>
    </source>
</evidence>
<dbReference type="Gene3D" id="2.115.10.20">
    <property type="entry name" value="Glycosyl hydrolase domain, family 43"/>
    <property type="match status" value="1"/>
</dbReference>
<comment type="caution">
    <text evidence="1">The sequence shown here is derived from an EMBL/GenBank/DDBJ whole genome shotgun (WGS) entry which is preliminary data.</text>
</comment>
<gene>
    <name evidence="1" type="ORF">UQ64_01475</name>
</gene>
<dbReference type="Pfam" id="PF08950">
    <property type="entry name" value="DUF1861"/>
    <property type="match status" value="1"/>
</dbReference>
<dbReference type="PANTHER" id="PTHR37036:SF2">
    <property type="entry name" value="DUF1861 FAMILY PROTEIN"/>
    <property type="match status" value="1"/>
</dbReference>
<dbReference type="Proteomes" id="UP000054709">
    <property type="component" value="Unassembled WGS sequence"/>
</dbReference>
<dbReference type="RefSeq" id="WP_060626605.1">
    <property type="nucleotide sequence ID" value="NZ_LCZJ02000054.1"/>
</dbReference>
<evidence type="ECO:0000313" key="1">
    <source>
        <dbReference type="EMBL" id="KTD83546.1"/>
    </source>
</evidence>
<reference evidence="1 2" key="1">
    <citation type="journal article" date="2015" name="Int. Biodeterior. Biodegradation">
        <title>Physiological and genetic screening methods for the isolation of methyl tert-butyl ether-degrading bacteria for bioremediation purposes.</title>
        <authorList>
            <person name="Guisado I.M."/>
            <person name="Purswani J."/>
            <person name="Gonzalez Lopez J."/>
            <person name="Pozo C."/>
        </authorList>
    </citation>
    <scope>NUCLEOTIDE SEQUENCE [LARGE SCALE GENOMIC DNA]</scope>
    <source>
        <strain evidence="1 2">SH7</strain>
    </source>
</reference>
<dbReference type="PANTHER" id="PTHR37036">
    <property type="match status" value="1"/>
</dbReference>
<organism evidence="1 2">
    <name type="scientific">Paenibacillus etheri</name>
    <dbReference type="NCBI Taxonomy" id="1306852"/>
    <lineage>
        <taxon>Bacteria</taxon>
        <taxon>Bacillati</taxon>
        <taxon>Bacillota</taxon>
        <taxon>Bacilli</taxon>
        <taxon>Bacillales</taxon>
        <taxon>Paenibacillaceae</taxon>
        <taxon>Paenibacillus</taxon>
    </lineage>
</organism>
<evidence type="ECO:0008006" key="3">
    <source>
        <dbReference type="Google" id="ProtNLM"/>
    </source>
</evidence>
<dbReference type="InterPro" id="IPR023296">
    <property type="entry name" value="Glyco_hydro_beta-prop_sf"/>
</dbReference>
<dbReference type="AlphaFoldDB" id="A0A0W1AQD9"/>